<dbReference type="Pfam" id="PF13860">
    <property type="entry name" value="FlgD_ig"/>
    <property type="match status" value="1"/>
</dbReference>
<dbReference type="NCBIfam" id="TIGR04183">
    <property type="entry name" value="Por_Secre_tail"/>
    <property type="match status" value="1"/>
</dbReference>
<evidence type="ECO:0000313" key="4">
    <source>
        <dbReference type="Proteomes" id="UP000051124"/>
    </source>
</evidence>
<name>A0A0S7WK66_UNCT6</name>
<dbReference type="InterPro" id="IPR002102">
    <property type="entry name" value="Cohesin_dom"/>
</dbReference>
<dbReference type="Gene3D" id="2.60.40.680">
    <property type="match status" value="1"/>
</dbReference>
<organism evidence="3 4">
    <name type="scientific">candidate division TA06 bacterium DG_26</name>
    <dbReference type="NCBI Taxonomy" id="1703771"/>
    <lineage>
        <taxon>Bacteria</taxon>
        <taxon>Bacteria division TA06</taxon>
    </lineage>
</organism>
<sequence length="530" mass="58872">MVVAVLALSVHGAIIVSSSSDAQEFELGLRKVYAYPGGRNIAVPVVLSNPNSVGGWDVLIEYDHSAASVVAVEPCDSVRAVDPAADTLVWYYAPWYGNQDWRPEYFTYDFVRENWVSVRAIMDMPWPPYRNPPVAPGHEQLLFCLICDVHPMWNGRDVMFVFRTRDCSDNTLFSRDGYVQWGPDTLSAPVTTCPERPDSLRVVALVSGAGIGCRDFSCGDVNCNGIAGEIGDAILFAKYFHEVYLECEKEGCDTTWLECATPQSDINRDNYPWTISDLWLSMYHDLSCDTIDPIFSETDTMRIFDSMGSPGETVSVTVYLHNTFPVYGYALRVVYDSTVLKPIHTSVGAEWLIGYAVYSVDDPIAPGLNSIAQLKFEVDPQATPGTVTYLNFENDTSMAQFYSSLSDFLGTHVVPQLVSGEVKIEPTYVEKDEKSIGRERSSAVQSFPNPFESETTIRYQVDEPSDVILQIYDCDGRLLRALVNCTQTEGVYSVSWDGRDASGRSVPAGIYFYRLKTACISSAGKLVAVR</sequence>
<dbReference type="CDD" id="cd08547">
    <property type="entry name" value="Type_II_cohesin"/>
    <property type="match status" value="1"/>
</dbReference>
<proteinExistence type="predicted"/>
<dbReference type="InterPro" id="IPR008965">
    <property type="entry name" value="CBM2/CBM3_carb-bd_dom_sf"/>
</dbReference>
<feature type="domain" description="Cohesin" evidence="1">
    <location>
        <begin position="306"/>
        <end position="401"/>
    </location>
</feature>
<dbReference type="EMBL" id="LIZT01000033">
    <property type="protein sequence ID" value="KPJ49996.1"/>
    <property type="molecule type" value="Genomic_DNA"/>
</dbReference>
<dbReference type="Pfam" id="PF00963">
    <property type="entry name" value="Cohesin"/>
    <property type="match status" value="1"/>
</dbReference>
<dbReference type="GO" id="GO:0000272">
    <property type="term" value="P:polysaccharide catabolic process"/>
    <property type="evidence" value="ECO:0007669"/>
    <property type="project" value="InterPro"/>
</dbReference>
<feature type="domain" description="FlgD/Vpr Ig-like" evidence="2">
    <location>
        <begin position="453"/>
        <end position="515"/>
    </location>
</feature>
<protein>
    <recommendedName>
        <fullName evidence="5">FlgD Ig-like domain-containing protein</fullName>
    </recommendedName>
</protein>
<gene>
    <name evidence="3" type="ORF">AMJ40_04180</name>
</gene>
<evidence type="ECO:0000259" key="1">
    <source>
        <dbReference type="Pfam" id="PF00963"/>
    </source>
</evidence>
<accession>A0A0S7WK66</accession>
<dbReference type="SUPFAM" id="SSF49384">
    <property type="entry name" value="Carbohydrate-binding domain"/>
    <property type="match status" value="1"/>
</dbReference>
<reference evidence="3 4" key="1">
    <citation type="journal article" date="2015" name="Microbiome">
        <title>Genomic resolution of linkages in carbon, nitrogen, and sulfur cycling among widespread estuary sediment bacteria.</title>
        <authorList>
            <person name="Baker B.J."/>
            <person name="Lazar C.S."/>
            <person name="Teske A.P."/>
            <person name="Dick G.J."/>
        </authorList>
    </citation>
    <scope>NUCLEOTIDE SEQUENCE [LARGE SCALE GENOMIC DNA]</scope>
    <source>
        <strain evidence="3">DG_26</strain>
    </source>
</reference>
<dbReference type="Proteomes" id="UP000051124">
    <property type="component" value="Unassembled WGS sequence"/>
</dbReference>
<evidence type="ECO:0000313" key="3">
    <source>
        <dbReference type="EMBL" id="KPJ49996.1"/>
    </source>
</evidence>
<comment type="caution">
    <text evidence="3">The sequence shown here is derived from an EMBL/GenBank/DDBJ whole genome shotgun (WGS) entry which is preliminary data.</text>
</comment>
<evidence type="ECO:0008006" key="5">
    <source>
        <dbReference type="Google" id="ProtNLM"/>
    </source>
</evidence>
<dbReference type="AlphaFoldDB" id="A0A0S7WK66"/>
<evidence type="ECO:0000259" key="2">
    <source>
        <dbReference type="Pfam" id="PF13860"/>
    </source>
</evidence>
<dbReference type="InterPro" id="IPR025965">
    <property type="entry name" value="FlgD/Vpr_Ig-like"/>
</dbReference>
<dbReference type="GO" id="GO:0030246">
    <property type="term" value="F:carbohydrate binding"/>
    <property type="evidence" value="ECO:0007669"/>
    <property type="project" value="InterPro"/>
</dbReference>
<dbReference type="InterPro" id="IPR026444">
    <property type="entry name" value="Secre_tail"/>
</dbReference>
<dbReference type="Gene3D" id="2.60.40.4070">
    <property type="match status" value="1"/>
</dbReference>